<evidence type="ECO:0008006" key="4">
    <source>
        <dbReference type="Google" id="ProtNLM"/>
    </source>
</evidence>
<evidence type="ECO:0000313" key="2">
    <source>
        <dbReference type="EMBL" id="UWZ37929.1"/>
    </source>
</evidence>
<evidence type="ECO:0000256" key="1">
    <source>
        <dbReference type="SAM" id="MobiDB-lite"/>
    </source>
</evidence>
<keyword evidence="3" id="KW-1185">Reference proteome</keyword>
<protein>
    <recommendedName>
        <fullName evidence="4">Secreted protein</fullName>
    </recommendedName>
</protein>
<organism evidence="2 3">
    <name type="scientific">Dactylosporangium roseum</name>
    <dbReference type="NCBI Taxonomy" id="47989"/>
    <lineage>
        <taxon>Bacteria</taxon>
        <taxon>Bacillati</taxon>
        <taxon>Actinomycetota</taxon>
        <taxon>Actinomycetes</taxon>
        <taxon>Micromonosporales</taxon>
        <taxon>Micromonosporaceae</taxon>
        <taxon>Dactylosporangium</taxon>
    </lineage>
</organism>
<gene>
    <name evidence="2" type="ORF">Drose_06530</name>
</gene>
<name>A0ABY5Z796_9ACTN</name>
<dbReference type="EMBL" id="CP073721">
    <property type="protein sequence ID" value="UWZ37929.1"/>
    <property type="molecule type" value="Genomic_DNA"/>
</dbReference>
<accession>A0ABY5Z796</accession>
<dbReference type="Proteomes" id="UP001058271">
    <property type="component" value="Chromosome"/>
</dbReference>
<feature type="region of interest" description="Disordered" evidence="1">
    <location>
        <begin position="56"/>
        <end position="78"/>
    </location>
</feature>
<evidence type="ECO:0000313" key="3">
    <source>
        <dbReference type="Proteomes" id="UP001058271"/>
    </source>
</evidence>
<proteinExistence type="predicted"/>
<reference evidence="2" key="1">
    <citation type="submission" date="2021-04" db="EMBL/GenBank/DDBJ databases">
        <title>Biosynthetic gene clusters of Dactylosporangioum roseum.</title>
        <authorList>
            <person name="Hartkoorn R.C."/>
            <person name="Beaudoing E."/>
            <person name="Hot D."/>
            <person name="Moureu S."/>
        </authorList>
    </citation>
    <scope>NUCLEOTIDE SEQUENCE</scope>
    <source>
        <strain evidence="2">NRRL B-16295</strain>
    </source>
</reference>
<dbReference type="RefSeq" id="WP_260727291.1">
    <property type="nucleotide sequence ID" value="NZ_BAAABS010000033.1"/>
</dbReference>
<sequence>MKRRSYLLGVGVGAAVTGVLVASPFVPWQVAVSAGLVVTAVSVPFFRSLLSPAPGAEIDEDGMWADDGSGEREGWSGWHTRALSPHSAWAHGDARLDEPAVQVSDEAPQPAEPAQVVYDLDWLTLPGGRHRAPQAGAR</sequence>